<feature type="domain" description="Tlde1" evidence="2">
    <location>
        <begin position="326"/>
        <end position="427"/>
    </location>
</feature>
<dbReference type="InterPro" id="IPR021225">
    <property type="entry name" value="Tlde1_dom"/>
</dbReference>
<keyword evidence="4" id="KW-1185">Reference proteome</keyword>
<evidence type="ECO:0000313" key="4">
    <source>
        <dbReference type="Proteomes" id="UP001139104"/>
    </source>
</evidence>
<dbReference type="Proteomes" id="UP001139104">
    <property type="component" value="Unassembled WGS sequence"/>
</dbReference>
<feature type="compositionally biased region" description="Basic and acidic residues" evidence="1">
    <location>
        <begin position="217"/>
        <end position="227"/>
    </location>
</feature>
<evidence type="ECO:0000256" key="1">
    <source>
        <dbReference type="SAM" id="MobiDB-lite"/>
    </source>
</evidence>
<name>A0ABS9Z639_9HYPH</name>
<protein>
    <submittedName>
        <fullName evidence="3">DUF2778 domain-containing protein</fullName>
    </submittedName>
</protein>
<dbReference type="EMBL" id="JAIVFP010000001">
    <property type="protein sequence ID" value="MCI4682845.1"/>
    <property type="molecule type" value="Genomic_DNA"/>
</dbReference>
<reference evidence="3" key="1">
    <citation type="journal article" date="2022" name="ISME J.">
        <title>Identification of active gaseous-alkane degraders at natural gas seeps.</title>
        <authorList>
            <person name="Farhan Ul Haque M."/>
            <person name="Hernandez M."/>
            <person name="Crombie A.T."/>
            <person name="Murrell J.C."/>
        </authorList>
    </citation>
    <scope>NUCLEOTIDE SEQUENCE</scope>
    <source>
        <strain evidence="3">PC2</strain>
    </source>
</reference>
<dbReference type="RefSeq" id="WP_243066831.1">
    <property type="nucleotide sequence ID" value="NZ_JAIVFP010000001.1"/>
</dbReference>
<feature type="compositionally biased region" description="Low complexity" evidence="1">
    <location>
        <begin position="149"/>
        <end position="160"/>
    </location>
</feature>
<dbReference type="Pfam" id="PF10908">
    <property type="entry name" value="Tlde1_dom"/>
    <property type="match status" value="1"/>
</dbReference>
<evidence type="ECO:0000259" key="2">
    <source>
        <dbReference type="Pfam" id="PF10908"/>
    </source>
</evidence>
<feature type="compositionally biased region" description="Polar residues" evidence="1">
    <location>
        <begin position="183"/>
        <end position="196"/>
    </location>
</feature>
<sequence>MTDWSYETCDPAFEDRVSLPRKVFVRAVPAFAAFSFSAAVALRLAGGLAGQAAAPAPERVAANAPAAPENVAIPHVDLASGPTKPNLDNARNPFGGLFDPQGETRGMPALEARTDPIGPSFSPLQAQPLFTMVEAPDAGTDVADARTDQQSVAQQTAAAQLDSADDVEHTPLKPALPPVQTAEVEQTDAQVQSSAQAEIAAPLPPARPPQLAALVRSAEEAAPRRESPSAPSRAAAAAAATARERAQATTFARNDPRSFFDNIFDKHNDQQRKGPQLAYASPDAGGGGLFNLSHLLPSSPAPVTASGGTAVYDISAHTVYLPDGRKLEAHSGLGAFFDDPNHVHVRMRGSTPPAVYKLSLRESLFHGVRALRLTPVDGNVYGRNGLLAHTFMLGARGDSNGCVSFRNYRAFLDAYMRGEVRELKVVASR</sequence>
<comment type="caution">
    <text evidence="3">The sequence shown here is derived from an EMBL/GenBank/DDBJ whole genome shotgun (WGS) entry which is preliminary data.</text>
</comment>
<gene>
    <name evidence="3" type="ORF">K2U94_08710</name>
</gene>
<proteinExistence type="predicted"/>
<evidence type="ECO:0000313" key="3">
    <source>
        <dbReference type="EMBL" id="MCI4682845.1"/>
    </source>
</evidence>
<feature type="compositionally biased region" description="Low complexity" evidence="1">
    <location>
        <begin position="228"/>
        <end position="253"/>
    </location>
</feature>
<organism evidence="3 4">
    <name type="scientific">Candidatus Rhodoblastus alkanivorans</name>
    <dbReference type="NCBI Taxonomy" id="2954117"/>
    <lineage>
        <taxon>Bacteria</taxon>
        <taxon>Pseudomonadati</taxon>
        <taxon>Pseudomonadota</taxon>
        <taxon>Alphaproteobacteria</taxon>
        <taxon>Hyphomicrobiales</taxon>
        <taxon>Rhodoblastaceae</taxon>
        <taxon>Rhodoblastus</taxon>
    </lineage>
</organism>
<accession>A0ABS9Z639</accession>
<feature type="region of interest" description="Disordered" evidence="1">
    <location>
        <begin position="145"/>
        <end position="261"/>
    </location>
</feature>